<reference evidence="5" key="2">
    <citation type="submission" date="2025-08" db="UniProtKB">
        <authorList>
            <consortium name="RefSeq"/>
        </authorList>
    </citation>
    <scope>IDENTIFICATION</scope>
    <source>
        <strain evidence="5">S238N-H82</strain>
        <tissue evidence="5">Testes</tissue>
    </source>
</reference>
<accession>A0A9J7LGS4</accession>
<evidence type="ECO:0000313" key="5">
    <source>
        <dbReference type="RefSeq" id="XP_035681839.1"/>
    </source>
</evidence>
<evidence type="ECO:0000256" key="1">
    <source>
        <dbReference type="ARBA" id="ARBA00038228"/>
    </source>
</evidence>
<proteinExistence type="inferred from homology"/>
<dbReference type="CDD" id="cd00586">
    <property type="entry name" value="4HBT"/>
    <property type="match status" value="1"/>
</dbReference>
<evidence type="ECO:0000256" key="2">
    <source>
        <dbReference type="ARBA" id="ARBA00041112"/>
    </source>
</evidence>
<organism evidence="4 5">
    <name type="scientific">Branchiostoma floridae</name>
    <name type="common">Florida lancelet</name>
    <name type="synonym">Amphioxus</name>
    <dbReference type="NCBI Taxonomy" id="7739"/>
    <lineage>
        <taxon>Eukaryota</taxon>
        <taxon>Metazoa</taxon>
        <taxon>Chordata</taxon>
        <taxon>Cephalochordata</taxon>
        <taxon>Leptocardii</taxon>
        <taxon>Amphioxiformes</taxon>
        <taxon>Branchiostomatidae</taxon>
        <taxon>Branchiostoma</taxon>
    </lineage>
</organism>
<dbReference type="GeneID" id="118419527"/>
<evidence type="ECO:0000256" key="3">
    <source>
        <dbReference type="SAM" id="Phobius"/>
    </source>
</evidence>
<keyword evidence="4" id="KW-1185">Reference proteome</keyword>
<dbReference type="InterPro" id="IPR051490">
    <property type="entry name" value="THEM6_lcsJ_thioesterase"/>
</dbReference>
<reference evidence="4" key="1">
    <citation type="journal article" date="2020" name="Nat. Ecol. Evol.">
        <title>Deeply conserved synteny resolves early events in vertebrate evolution.</title>
        <authorList>
            <person name="Simakov O."/>
            <person name="Marletaz F."/>
            <person name="Yue J.X."/>
            <person name="O'Connell B."/>
            <person name="Jenkins J."/>
            <person name="Brandt A."/>
            <person name="Calef R."/>
            <person name="Tung C.H."/>
            <person name="Huang T.K."/>
            <person name="Schmutz J."/>
            <person name="Satoh N."/>
            <person name="Yu J.K."/>
            <person name="Putnam N.H."/>
            <person name="Green R.E."/>
            <person name="Rokhsar D.S."/>
        </authorList>
    </citation>
    <scope>NUCLEOTIDE SEQUENCE [LARGE SCALE GENOMIC DNA]</scope>
    <source>
        <strain evidence="4">S238N-H82</strain>
    </source>
</reference>
<dbReference type="KEGG" id="bfo:118419527"/>
<dbReference type="Proteomes" id="UP000001554">
    <property type="component" value="Chromosome 7"/>
</dbReference>
<dbReference type="SUPFAM" id="SSF54637">
    <property type="entry name" value="Thioesterase/thiol ester dehydrase-isomerase"/>
    <property type="match status" value="1"/>
</dbReference>
<protein>
    <recommendedName>
        <fullName evidence="2">Protein THEM6</fullName>
    </recommendedName>
</protein>
<evidence type="ECO:0000313" key="4">
    <source>
        <dbReference type="Proteomes" id="UP000001554"/>
    </source>
</evidence>
<feature type="transmembrane region" description="Helical" evidence="3">
    <location>
        <begin position="6"/>
        <end position="32"/>
    </location>
</feature>
<keyword evidence="3" id="KW-0812">Transmembrane</keyword>
<dbReference type="PANTHER" id="PTHR12475">
    <property type="match status" value="1"/>
</dbReference>
<keyword evidence="3" id="KW-0472">Membrane</keyword>
<dbReference type="RefSeq" id="XP_035681839.1">
    <property type="nucleotide sequence ID" value="XM_035825946.1"/>
</dbReference>
<dbReference type="OrthoDB" id="265761at2759"/>
<keyword evidence="3" id="KW-1133">Transmembrane helix</keyword>
<name>A0A9J7LGS4_BRAFL</name>
<dbReference type="OMA" id="RDIDMCH"/>
<dbReference type="InterPro" id="IPR029069">
    <property type="entry name" value="HotDog_dom_sf"/>
</dbReference>
<dbReference type="PANTHER" id="PTHR12475:SF4">
    <property type="entry name" value="PROTEIN THEM6"/>
    <property type="match status" value="1"/>
</dbReference>
<gene>
    <name evidence="5" type="primary">LOC118419527</name>
</gene>
<sequence>MAAFWLPVVFLVLFAFFDVWYFVNGFITWMVAKLQKTIRKKGVLEEAVTYGLVTTTDLDFMCHKNNARYPRKCDFGRFLLWESTGMWDSVLKLGGSMVLGASTIRYRRSLQFLEPFRVRSKILCWDDKAFYVEQRVESLKDNFICAIVYCKQSVLRVSPAKVVEARCGQPTDSLEFPSEISTWIEMNNISSENLRKSL</sequence>
<dbReference type="Pfam" id="PF13279">
    <property type="entry name" value="4HBT_2"/>
    <property type="match status" value="1"/>
</dbReference>
<comment type="similarity">
    <text evidence="1">Belongs to the THEM6 family.</text>
</comment>
<dbReference type="Gene3D" id="3.10.129.10">
    <property type="entry name" value="Hotdog Thioesterase"/>
    <property type="match status" value="1"/>
</dbReference>
<dbReference type="AlphaFoldDB" id="A0A9J7LGS4"/>